<dbReference type="PROSITE" id="PS00236">
    <property type="entry name" value="NEUROTR_ION_CHANNEL"/>
    <property type="match status" value="1"/>
</dbReference>
<keyword evidence="3 5" id="KW-1133">Transmembrane helix</keyword>
<dbReference type="InterPro" id="IPR018000">
    <property type="entry name" value="Neurotransmitter_ion_chnl_CS"/>
</dbReference>
<organism evidence="8 9">
    <name type="scientific">Branchiostoma lanceolatum</name>
    <name type="common">Common lancelet</name>
    <name type="synonym">Amphioxus lanceolatum</name>
    <dbReference type="NCBI Taxonomy" id="7740"/>
    <lineage>
        <taxon>Eukaryota</taxon>
        <taxon>Metazoa</taxon>
        <taxon>Chordata</taxon>
        <taxon>Cephalochordata</taxon>
        <taxon>Leptocardii</taxon>
        <taxon>Amphioxiformes</taxon>
        <taxon>Branchiostomatidae</taxon>
        <taxon>Branchiostoma</taxon>
    </lineage>
</organism>
<feature type="transmembrane region" description="Helical" evidence="5">
    <location>
        <begin position="425"/>
        <end position="443"/>
    </location>
</feature>
<dbReference type="OrthoDB" id="10014614at2759"/>
<dbReference type="GO" id="GO:0016020">
    <property type="term" value="C:membrane"/>
    <property type="evidence" value="ECO:0007669"/>
    <property type="project" value="UniProtKB-SubCell"/>
</dbReference>
<evidence type="ECO:0000259" key="6">
    <source>
        <dbReference type="Pfam" id="PF02931"/>
    </source>
</evidence>
<dbReference type="InterPro" id="IPR038050">
    <property type="entry name" value="Neuro_actylchol_rec"/>
</dbReference>
<comment type="subcellular location">
    <subcellularLocation>
        <location evidence="1">Membrane</location>
        <topology evidence="1">Multi-pass membrane protein</topology>
    </subcellularLocation>
</comment>
<dbReference type="AlphaFoldDB" id="A0A8J9ZCK0"/>
<feature type="domain" description="Neurotransmitter-gated ion-channel transmembrane" evidence="7">
    <location>
        <begin position="240"/>
        <end position="349"/>
    </location>
</feature>
<dbReference type="GO" id="GO:0005230">
    <property type="term" value="F:extracellular ligand-gated monoatomic ion channel activity"/>
    <property type="evidence" value="ECO:0007669"/>
    <property type="project" value="InterPro"/>
</dbReference>
<reference evidence="8" key="1">
    <citation type="submission" date="2022-01" db="EMBL/GenBank/DDBJ databases">
        <authorList>
            <person name="Braso-Vives M."/>
        </authorList>
    </citation>
    <scope>NUCLEOTIDE SEQUENCE</scope>
</reference>
<keyword evidence="5" id="KW-0732">Signal</keyword>
<proteinExistence type="inferred from homology"/>
<dbReference type="Proteomes" id="UP000838412">
    <property type="component" value="Chromosome 19"/>
</dbReference>
<comment type="similarity">
    <text evidence="5">Belongs to the ligand-gated ion channel (TC 1.A.9) family.</text>
</comment>
<keyword evidence="5" id="KW-0406">Ion transport</keyword>
<evidence type="ECO:0000256" key="3">
    <source>
        <dbReference type="ARBA" id="ARBA00022989"/>
    </source>
</evidence>
<dbReference type="CDD" id="cd18997">
    <property type="entry name" value="LGIC_ECD_nAChR"/>
    <property type="match status" value="1"/>
</dbReference>
<evidence type="ECO:0000313" key="8">
    <source>
        <dbReference type="EMBL" id="CAH1252056.1"/>
    </source>
</evidence>
<dbReference type="InterPro" id="IPR006201">
    <property type="entry name" value="Neur_channel"/>
</dbReference>
<dbReference type="CDD" id="cd19051">
    <property type="entry name" value="LGIC_TM_cation"/>
    <property type="match status" value="1"/>
</dbReference>
<dbReference type="InterPro" id="IPR036734">
    <property type="entry name" value="Neur_chan_lig-bd_sf"/>
</dbReference>
<comment type="caution">
    <text evidence="5">Lacks conserved residue(s) required for the propagation of feature annotation.</text>
</comment>
<dbReference type="Gene3D" id="1.20.58.390">
    <property type="entry name" value="Neurotransmitter-gated ion-channel transmembrane domain"/>
    <property type="match status" value="1"/>
</dbReference>
<dbReference type="EMBL" id="OV696704">
    <property type="protein sequence ID" value="CAH1252056.1"/>
    <property type="molecule type" value="Genomic_DNA"/>
</dbReference>
<keyword evidence="2 5" id="KW-0812">Transmembrane</keyword>
<dbReference type="SUPFAM" id="SSF90112">
    <property type="entry name" value="Neurotransmitter-gated ion-channel transmembrane pore"/>
    <property type="match status" value="1"/>
</dbReference>
<dbReference type="InterPro" id="IPR036719">
    <property type="entry name" value="Neuro-gated_channel_TM_sf"/>
</dbReference>
<keyword evidence="4 5" id="KW-0472">Membrane</keyword>
<evidence type="ECO:0000313" key="9">
    <source>
        <dbReference type="Proteomes" id="UP000838412"/>
    </source>
</evidence>
<feature type="chain" id="PRO_5035488190" evidence="5">
    <location>
        <begin position="23"/>
        <end position="446"/>
    </location>
</feature>
<evidence type="ECO:0000256" key="4">
    <source>
        <dbReference type="ARBA" id="ARBA00023136"/>
    </source>
</evidence>
<evidence type="ECO:0000256" key="1">
    <source>
        <dbReference type="ARBA" id="ARBA00004141"/>
    </source>
</evidence>
<gene>
    <name evidence="8" type="primary">CHRNA9</name>
    <name evidence="8" type="ORF">BLAG_LOCUS12244</name>
</gene>
<dbReference type="PANTHER" id="PTHR18945">
    <property type="entry name" value="NEUROTRANSMITTER GATED ION CHANNEL"/>
    <property type="match status" value="1"/>
</dbReference>
<dbReference type="InterPro" id="IPR006029">
    <property type="entry name" value="Neurotrans-gated_channel_TM"/>
</dbReference>
<dbReference type="Pfam" id="PF02932">
    <property type="entry name" value="Neur_chan_memb"/>
    <property type="match status" value="1"/>
</dbReference>
<feature type="domain" description="Neurotransmitter-gated ion-channel ligand-binding" evidence="6">
    <location>
        <begin position="26"/>
        <end position="232"/>
    </location>
</feature>
<dbReference type="Gene3D" id="2.70.170.10">
    <property type="entry name" value="Neurotransmitter-gated ion-channel ligand-binding domain"/>
    <property type="match status" value="1"/>
</dbReference>
<sequence length="446" mass="51201">MATKTVFVFVLLYLCYFQIVTGVSEREVTDMLLKDYQKEGRPVRDPTQAVETSLDVFLIQIVKLITQRQVLVINFWLVHRWKDDFLTWNPAEYGNISSIRIRSENIWRPRLVNYNREHEEGWSETPDTNAIVQSDGEVLWNYQITIHSTCVMDIARFPFDVQKCPLKIGSWTYDSSKLKIVNRSETGDTNQFIENAEWKLLSFDLEVNHVEYSCCPGVLWDDMTYTIVIQRRSTFFVLYTVMPCAILAFMAVCGFWLPPDSGERMFICINAFLSMIVLQQVANKHLPGTATTIPLINRFMGVGILLVFASSALTILTLSLLFKTFDLQPVPKWLRRIFCLGSPDPNIIRLAPEVSPKKVDANVLEVTELEDMDATFATDRAKATSQLVRRARKVLLQLKEEYDMMSRYEKIQKEWKIVAGKIDRCLLIAFFIALVVISGAIFGPSG</sequence>
<keyword evidence="9" id="KW-1185">Reference proteome</keyword>
<name>A0A8J9ZCK0_BRALA</name>
<dbReference type="FunFam" id="2.70.170.10:FF:000030">
    <property type="entry name" value="AcetylCholine Receptor"/>
    <property type="match status" value="1"/>
</dbReference>
<feature type="signal peptide" evidence="5">
    <location>
        <begin position="1"/>
        <end position="22"/>
    </location>
</feature>
<dbReference type="PRINTS" id="PR00252">
    <property type="entry name" value="NRIONCHANNEL"/>
</dbReference>
<dbReference type="SUPFAM" id="SSF63712">
    <property type="entry name" value="Nicotinic receptor ligand binding domain-like"/>
    <property type="match status" value="1"/>
</dbReference>
<dbReference type="InterPro" id="IPR006202">
    <property type="entry name" value="Neur_chan_lig-bd"/>
</dbReference>
<evidence type="ECO:0000259" key="7">
    <source>
        <dbReference type="Pfam" id="PF02932"/>
    </source>
</evidence>
<accession>A0A8J9ZCK0</accession>
<evidence type="ECO:0000256" key="5">
    <source>
        <dbReference type="RuleBase" id="RU000687"/>
    </source>
</evidence>
<keyword evidence="5" id="KW-0813">Transport</keyword>
<keyword evidence="5" id="KW-0407">Ion channel</keyword>
<dbReference type="GO" id="GO:0004888">
    <property type="term" value="F:transmembrane signaling receptor activity"/>
    <property type="evidence" value="ECO:0007669"/>
    <property type="project" value="InterPro"/>
</dbReference>
<evidence type="ECO:0000256" key="2">
    <source>
        <dbReference type="ARBA" id="ARBA00022692"/>
    </source>
</evidence>
<dbReference type="Pfam" id="PF02931">
    <property type="entry name" value="Neur_chan_LBD"/>
    <property type="match status" value="1"/>
</dbReference>
<feature type="transmembrane region" description="Helical" evidence="5">
    <location>
        <begin position="302"/>
        <end position="322"/>
    </location>
</feature>
<feature type="transmembrane region" description="Helical" evidence="5">
    <location>
        <begin position="236"/>
        <end position="257"/>
    </location>
</feature>
<protein>
    <submittedName>
        <fullName evidence="8">CHRNA9 protein</fullName>
    </submittedName>
</protein>